<dbReference type="Gene3D" id="2.40.160.20">
    <property type="match status" value="1"/>
</dbReference>
<name>A0A0H5SF08_HERHM</name>
<dbReference type="EMBL" id="CVTD020000008">
    <property type="protein sequence ID" value="CRZ33585.1"/>
    <property type="molecule type" value="Genomic_DNA"/>
</dbReference>
<proteinExistence type="predicted"/>
<dbReference type="Proteomes" id="UP000236497">
    <property type="component" value="Unassembled WGS sequence"/>
</dbReference>
<dbReference type="Pfam" id="PF11578">
    <property type="entry name" value="DUF3237"/>
    <property type="match status" value="1"/>
</dbReference>
<reference evidence="1 2" key="1">
    <citation type="submission" date="2015-06" db="EMBL/GenBank/DDBJ databases">
        <authorList>
            <person name="Wibberg Daniel"/>
        </authorList>
    </citation>
    <scope>NUCLEOTIDE SEQUENCE [LARGE SCALE GENOMIC DNA]</scope>
    <source>
        <strain evidence="1 2">T3/55T</strain>
    </source>
</reference>
<dbReference type="PANTHER" id="PTHR37315:SF1">
    <property type="entry name" value="UPF0311 PROTEIN BLR7842"/>
    <property type="match status" value="1"/>
</dbReference>
<organism evidence="1 2">
    <name type="scientific">Herbinix hemicellulosilytica</name>
    <dbReference type="NCBI Taxonomy" id="1564487"/>
    <lineage>
        <taxon>Bacteria</taxon>
        <taxon>Bacillati</taxon>
        <taxon>Bacillota</taxon>
        <taxon>Clostridia</taxon>
        <taxon>Lachnospirales</taxon>
        <taxon>Lachnospiraceae</taxon>
        <taxon>Herbinix</taxon>
    </lineage>
</organism>
<evidence type="ECO:0000313" key="1">
    <source>
        <dbReference type="EMBL" id="CRZ33585.1"/>
    </source>
</evidence>
<gene>
    <name evidence="1" type="ORF">HHT355_0377</name>
</gene>
<accession>A0A0H5SF08</accession>
<protein>
    <submittedName>
        <fullName evidence="1">Uncharacterized protein</fullName>
    </submittedName>
</protein>
<dbReference type="AlphaFoldDB" id="A0A0H5SF08"/>
<keyword evidence="2" id="KW-1185">Reference proteome</keyword>
<dbReference type="RefSeq" id="WP_103201755.1">
    <property type="nucleotide sequence ID" value="NZ_CVTD020000008.1"/>
</dbReference>
<dbReference type="InterPro" id="IPR020915">
    <property type="entry name" value="UPF0311"/>
</dbReference>
<sequence>MKLDAEHIMTLHVECKDSLEVKNDGRGYLRVIPIVGGSVEGKINGEVVCGGADWNTSYESGIAHVCAKYLIKTTDGEYIDIQNEGIIKFDLESKIKTTPRFKADMNGKYNWLNYGVYVASLDAGEKVGQVVITVYKLD</sequence>
<dbReference type="OrthoDB" id="572332at2"/>
<dbReference type="PANTHER" id="PTHR37315">
    <property type="entry name" value="UPF0311 PROTEIN BLR7842"/>
    <property type="match status" value="1"/>
</dbReference>
<evidence type="ECO:0000313" key="2">
    <source>
        <dbReference type="Proteomes" id="UP000236497"/>
    </source>
</evidence>